<organism evidence="2 3">
    <name type="scientific">Goodea atripinnis</name>
    <dbReference type="NCBI Taxonomy" id="208336"/>
    <lineage>
        <taxon>Eukaryota</taxon>
        <taxon>Metazoa</taxon>
        <taxon>Chordata</taxon>
        <taxon>Craniata</taxon>
        <taxon>Vertebrata</taxon>
        <taxon>Euteleostomi</taxon>
        <taxon>Actinopterygii</taxon>
        <taxon>Neopterygii</taxon>
        <taxon>Teleostei</taxon>
        <taxon>Neoteleostei</taxon>
        <taxon>Acanthomorphata</taxon>
        <taxon>Ovalentaria</taxon>
        <taxon>Atherinomorphae</taxon>
        <taxon>Cyprinodontiformes</taxon>
        <taxon>Goodeidae</taxon>
        <taxon>Goodea</taxon>
    </lineage>
</organism>
<feature type="domain" description="CRIC" evidence="1">
    <location>
        <begin position="8"/>
        <end position="76"/>
    </location>
</feature>
<comment type="caution">
    <text evidence="2">The sequence shown here is derived from an EMBL/GenBank/DDBJ whole genome shotgun (WGS) entry which is preliminary data.</text>
</comment>
<dbReference type="InterPro" id="IPR017874">
    <property type="entry name" value="CRIC_domain"/>
</dbReference>
<evidence type="ECO:0000313" key="3">
    <source>
        <dbReference type="Proteomes" id="UP001476798"/>
    </source>
</evidence>
<feature type="non-terminal residue" evidence="2">
    <location>
        <position position="1"/>
    </location>
</feature>
<evidence type="ECO:0000313" key="2">
    <source>
        <dbReference type="EMBL" id="MEQ2169783.1"/>
    </source>
</evidence>
<dbReference type="Proteomes" id="UP001476798">
    <property type="component" value="Unassembled WGS sequence"/>
</dbReference>
<name>A0ABV0NGS5_9TELE</name>
<dbReference type="Pfam" id="PF10534">
    <property type="entry name" value="CRIC_ras_sig"/>
    <property type="match status" value="1"/>
</dbReference>
<protein>
    <submittedName>
        <fullName evidence="2">Connector enhancer of kinase suppressor of ras 2</fullName>
    </submittedName>
</protein>
<keyword evidence="3" id="KW-1185">Reference proteome</keyword>
<dbReference type="GO" id="GO:0016301">
    <property type="term" value="F:kinase activity"/>
    <property type="evidence" value="ECO:0007669"/>
    <property type="project" value="UniProtKB-KW"/>
</dbReference>
<sequence length="76" mass="8637">NSGLETESVRTLAHKLGASAKNLQNFISSRRRSSQLESRTSRRLPNDLLTSVVDLITAAKSLLAWLDRLYLLWFLH</sequence>
<accession>A0ABV0NGS5</accession>
<dbReference type="EMBL" id="JAHRIO010034045">
    <property type="protein sequence ID" value="MEQ2169783.1"/>
    <property type="molecule type" value="Genomic_DNA"/>
</dbReference>
<dbReference type="PANTHER" id="PTHR12844">
    <property type="entry name" value="CONNECTOR ENCHANCER OF KINASE SUPPRESSOR OF RAS"/>
    <property type="match status" value="1"/>
</dbReference>
<dbReference type="InterPro" id="IPR051566">
    <property type="entry name" value="CNKSR"/>
</dbReference>
<evidence type="ECO:0000259" key="1">
    <source>
        <dbReference type="PROSITE" id="PS51290"/>
    </source>
</evidence>
<reference evidence="2 3" key="1">
    <citation type="submission" date="2021-06" db="EMBL/GenBank/DDBJ databases">
        <authorList>
            <person name="Palmer J.M."/>
        </authorList>
    </citation>
    <scope>NUCLEOTIDE SEQUENCE [LARGE SCALE GENOMIC DNA]</scope>
    <source>
        <strain evidence="2 3">GA_2019</strain>
        <tissue evidence="2">Muscle</tissue>
    </source>
</reference>
<dbReference type="PANTHER" id="PTHR12844:SF21">
    <property type="entry name" value="CONNECTOR ENHANCER OF KINASE SUPPRESSOR OF RAS 2"/>
    <property type="match status" value="1"/>
</dbReference>
<proteinExistence type="predicted"/>
<dbReference type="PROSITE" id="PS51290">
    <property type="entry name" value="CRIC"/>
    <property type="match status" value="1"/>
</dbReference>
<gene>
    <name evidence="2" type="primary">CNKSR2_4</name>
    <name evidence="2" type="ORF">GOODEAATRI_028735</name>
</gene>
<keyword evidence="2" id="KW-0418">Kinase</keyword>
<keyword evidence="2" id="KW-0808">Transferase</keyword>